<comment type="caution">
    <text evidence="13">The sequence shown here is derived from an EMBL/GenBank/DDBJ whole genome shotgun (WGS) entry which is preliminary data.</text>
</comment>
<evidence type="ECO:0000256" key="11">
    <source>
        <dbReference type="SAM" id="SignalP"/>
    </source>
</evidence>
<dbReference type="SUPFAM" id="SSF51445">
    <property type="entry name" value="(Trans)glycosidases"/>
    <property type="match status" value="1"/>
</dbReference>
<keyword evidence="11" id="KW-0732">Signal</keyword>
<dbReference type="FunFam" id="3.20.20.70:FF:000197">
    <property type="entry name" value="Alpha-galactosidase"/>
    <property type="match status" value="1"/>
</dbReference>
<evidence type="ECO:0000256" key="7">
    <source>
        <dbReference type="ARBA" id="ARBA00023180"/>
    </source>
</evidence>
<evidence type="ECO:0000256" key="1">
    <source>
        <dbReference type="ARBA" id="ARBA00004371"/>
    </source>
</evidence>
<dbReference type="InterPro" id="IPR000111">
    <property type="entry name" value="Glyco_hydro_27/36_CS"/>
</dbReference>
<accession>A0AAW1CH55</accession>
<dbReference type="GO" id="GO:0004557">
    <property type="term" value="F:alpha-galactosidase activity"/>
    <property type="evidence" value="ECO:0007669"/>
    <property type="project" value="TreeGrafter"/>
</dbReference>
<protein>
    <recommendedName>
        <fullName evidence="10">Alpha-galactosidase</fullName>
        <ecNumber evidence="10">3.2.1.-</ecNumber>
    </recommendedName>
</protein>
<keyword evidence="5" id="KW-0443">Lipid metabolism</keyword>
<dbReference type="PANTHER" id="PTHR11452:SF83">
    <property type="entry name" value="ALPHA-GALACTOSIDASE"/>
    <property type="match status" value="1"/>
</dbReference>
<keyword evidence="6 10" id="KW-1015">Disulfide bond</keyword>
<dbReference type="PANTHER" id="PTHR11452">
    <property type="entry name" value="ALPHA-GALACTOSIDASE/ALPHA-N-ACETYLGALACTOSAMINIDASE"/>
    <property type="match status" value="1"/>
</dbReference>
<organism evidence="13 14">
    <name type="scientific">Rhynocoris fuscipes</name>
    <dbReference type="NCBI Taxonomy" id="488301"/>
    <lineage>
        <taxon>Eukaryota</taxon>
        <taxon>Metazoa</taxon>
        <taxon>Ecdysozoa</taxon>
        <taxon>Arthropoda</taxon>
        <taxon>Hexapoda</taxon>
        <taxon>Insecta</taxon>
        <taxon>Pterygota</taxon>
        <taxon>Neoptera</taxon>
        <taxon>Paraneoptera</taxon>
        <taxon>Hemiptera</taxon>
        <taxon>Heteroptera</taxon>
        <taxon>Panheteroptera</taxon>
        <taxon>Cimicomorpha</taxon>
        <taxon>Reduviidae</taxon>
        <taxon>Harpactorinae</taxon>
        <taxon>Harpactorini</taxon>
        <taxon>Rhynocoris</taxon>
    </lineage>
</organism>
<dbReference type="InterPro" id="IPR013780">
    <property type="entry name" value="Glyco_hydro_b"/>
</dbReference>
<dbReference type="Pfam" id="PF17450">
    <property type="entry name" value="Melibiase_2_C"/>
    <property type="match status" value="1"/>
</dbReference>
<dbReference type="Proteomes" id="UP001461498">
    <property type="component" value="Unassembled WGS sequence"/>
</dbReference>
<keyword evidence="9 10" id="KW-0326">Glycosidase</keyword>
<feature type="domain" description="Alpha galactosidase A C-terminal" evidence="12">
    <location>
        <begin position="314"/>
        <end position="403"/>
    </location>
</feature>
<dbReference type="InterPro" id="IPR035373">
    <property type="entry name" value="Melibiase/NAGA_C"/>
</dbReference>
<evidence type="ECO:0000256" key="8">
    <source>
        <dbReference type="ARBA" id="ARBA00023228"/>
    </source>
</evidence>
<dbReference type="AlphaFoldDB" id="A0AAW1CH55"/>
<keyword evidence="7" id="KW-0325">Glycoprotein</keyword>
<dbReference type="PROSITE" id="PS00512">
    <property type="entry name" value="ALPHA_GALACTOSIDASE"/>
    <property type="match status" value="1"/>
</dbReference>
<evidence type="ECO:0000256" key="6">
    <source>
        <dbReference type="ARBA" id="ARBA00023157"/>
    </source>
</evidence>
<keyword evidence="4 10" id="KW-0378">Hydrolase</keyword>
<evidence type="ECO:0000313" key="13">
    <source>
        <dbReference type="EMBL" id="KAK9497632.1"/>
    </source>
</evidence>
<evidence type="ECO:0000256" key="5">
    <source>
        <dbReference type="ARBA" id="ARBA00023098"/>
    </source>
</evidence>
<dbReference type="InterPro" id="IPR013785">
    <property type="entry name" value="Aldolase_TIM"/>
</dbReference>
<dbReference type="EMBL" id="JAPXFL010000014">
    <property type="protein sequence ID" value="KAK9497632.1"/>
    <property type="molecule type" value="Genomic_DNA"/>
</dbReference>
<comment type="subunit">
    <text evidence="3 10">Homodimer.</text>
</comment>
<reference evidence="13 14" key="1">
    <citation type="submission" date="2022-12" db="EMBL/GenBank/DDBJ databases">
        <title>Chromosome-level genome assembly of true bugs.</title>
        <authorList>
            <person name="Ma L."/>
            <person name="Li H."/>
        </authorList>
    </citation>
    <scope>NUCLEOTIDE SEQUENCE [LARGE SCALE GENOMIC DNA]</scope>
    <source>
        <strain evidence="13">Lab_2022b</strain>
    </source>
</reference>
<comment type="similarity">
    <text evidence="2 10">Belongs to the glycosyl hydrolase 27 family.</text>
</comment>
<evidence type="ECO:0000256" key="9">
    <source>
        <dbReference type="ARBA" id="ARBA00023295"/>
    </source>
</evidence>
<feature type="chain" id="PRO_5043799751" description="Alpha-galactosidase" evidence="11">
    <location>
        <begin position="21"/>
        <end position="413"/>
    </location>
</feature>
<dbReference type="InterPro" id="IPR017853">
    <property type="entry name" value="GH"/>
</dbReference>
<dbReference type="Gene3D" id="3.20.20.70">
    <property type="entry name" value="Aldolase class I"/>
    <property type="match status" value="1"/>
</dbReference>
<dbReference type="GO" id="GO:0006629">
    <property type="term" value="P:lipid metabolic process"/>
    <property type="evidence" value="ECO:0007669"/>
    <property type="project" value="UniProtKB-KW"/>
</dbReference>
<dbReference type="PRINTS" id="PR00740">
    <property type="entry name" value="GLHYDRLASE27"/>
</dbReference>
<evidence type="ECO:0000256" key="2">
    <source>
        <dbReference type="ARBA" id="ARBA00009743"/>
    </source>
</evidence>
<dbReference type="GO" id="GO:0009311">
    <property type="term" value="P:oligosaccharide metabolic process"/>
    <property type="evidence" value="ECO:0007669"/>
    <property type="project" value="TreeGrafter"/>
</dbReference>
<evidence type="ECO:0000256" key="4">
    <source>
        <dbReference type="ARBA" id="ARBA00022801"/>
    </source>
</evidence>
<comment type="subcellular location">
    <subcellularLocation>
        <location evidence="1">Lysosome</location>
    </subcellularLocation>
</comment>
<dbReference type="GO" id="GO:0016139">
    <property type="term" value="P:glycoside catabolic process"/>
    <property type="evidence" value="ECO:0007669"/>
    <property type="project" value="TreeGrafter"/>
</dbReference>
<dbReference type="Pfam" id="PF16499">
    <property type="entry name" value="Melibiase_2"/>
    <property type="match status" value="1"/>
</dbReference>
<keyword evidence="14" id="KW-1185">Reference proteome</keyword>
<evidence type="ECO:0000256" key="10">
    <source>
        <dbReference type="RuleBase" id="RU361168"/>
    </source>
</evidence>
<feature type="signal peptide" evidence="11">
    <location>
        <begin position="1"/>
        <end position="20"/>
    </location>
</feature>
<evidence type="ECO:0000256" key="3">
    <source>
        <dbReference type="ARBA" id="ARBA00011738"/>
    </source>
</evidence>
<evidence type="ECO:0000313" key="14">
    <source>
        <dbReference type="Proteomes" id="UP001461498"/>
    </source>
</evidence>
<dbReference type="CDD" id="cd14792">
    <property type="entry name" value="GH27"/>
    <property type="match status" value="1"/>
</dbReference>
<name>A0AAW1CH55_9HEMI</name>
<dbReference type="EC" id="3.2.1.-" evidence="10"/>
<evidence type="ECO:0000259" key="12">
    <source>
        <dbReference type="Pfam" id="PF17450"/>
    </source>
</evidence>
<sequence length="413" mass="47336">MRVHLELCLVLLCLVGNSIALDNGLALTPPMGFMTWQRYRCTVDCKLYPDECISDKLIRRIADLMVDGGYLEAGYEYLIIDDCWLERNRSADGHLQEDKIRFPHGMPALVKYVHSKGLKFGIYENYGTLTCAGYPGLYGHEKKDITMFAEWGIDYIKVDGCYFPGLTYAKGYETLRHYLNQTGRPIVYSCSYPSYDEDNSVPIDYKLLSENCNLWRNYEDIDDSLASLESIMDYFALKQDIIAPYAGPGHWNDPDMLLIGNYGLSYEQSKMQMAIWSILAAPLLMSTELASIEPKFKDILLNKDIIKVNQDKYGIQGLRVYKSGSIEVWTRKISPKSSDNYSYAIAICSRKTDGMPFRYTVSLKRIMLYYQSGYRIKDLYSGEEHPQLYYPDSNLTVRLNPTGVVFLKATIKL</sequence>
<dbReference type="GO" id="GO:0005764">
    <property type="term" value="C:lysosome"/>
    <property type="evidence" value="ECO:0007669"/>
    <property type="project" value="UniProtKB-SubCell"/>
</dbReference>
<keyword evidence="8" id="KW-0458">Lysosome</keyword>
<gene>
    <name evidence="13" type="ORF">O3M35_004323</name>
</gene>
<dbReference type="SUPFAM" id="SSF51011">
    <property type="entry name" value="Glycosyl hydrolase domain"/>
    <property type="match status" value="1"/>
</dbReference>
<proteinExistence type="inferred from homology"/>
<dbReference type="InterPro" id="IPR002241">
    <property type="entry name" value="Glyco_hydro_27"/>
</dbReference>
<dbReference type="Gene3D" id="2.60.40.1180">
    <property type="entry name" value="Golgi alpha-mannosidase II"/>
    <property type="match status" value="1"/>
</dbReference>